<dbReference type="EC" id="2.7.1.165" evidence="5"/>
<keyword evidence="3 4" id="KW-0418">Kinase</keyword>
<keyword evidence="2 4" id="KW-0808">Transferase</keyword>
<keyword evidence="6" id="KW-1185">Reference proteome</keyword>
<dbReference type="SUPFAM" id="SSF110738">
    <property type="entry name" value="Glycerate kinase I"/>
    <property type="match status" value="1"/>
</dbReference>
<protein>
    <submittedName>
        <fullName evidence="5">Glycerate kinase</fullName>
        <ecNumber evidence="5">2.7.1.165</ecNumber>
    </submittedName>
</protein>
<proteinExistence type="inferred from homology"/>
<dbReference type="PIRSF" id="PIRSF006078">
    <property type="entry name" value="GlxK"/>
    <property type="match status" value="1"/>
</dbReference>
<dbReference type="GO" id="GO:0043798">
    <property type="term" value="F:glycerate 2-kinase activity"/>
    <property type="evidence" value="ECO:0007669"/>
    <property type="project" value="UniProtKB-EC"/>
</dbReference>
<dbReference type="InterPro" id="IPR004381">
    <property type="entry name" value="Glycerate_kinase"/>
</dbReference>
<reference evidence="5 6" key="1">
    <citation type="submission" date="2023-07" db="EMBL/GenBank/DDBJ databases">
        <title>Comparative genomics of wheat-associated soil bacteria to identify genetic determinants of phenazine resistance.</title>
        <authorList>
            <person name="Mouncey N."/>
        </authorList>
    </citation>
    <scope>NUCLEOTIDE SEQUENCE [LARGE SCALE GENOMIC DNA]</scope>
    <source>
        <strain evidence="5 6">W2I7</strain>
    </source>
</reference>
<dbReference type="PANTHER" id="PTHR21599:SF0">
    <property type="entry name" value="GLYCERATE KINASE"/>
    <property type="match status" value="1"/>
</dbReference>
<dbReference type="InterPro" id="IPR036129">
    <property type="entry name" value="Glycerate_kinase_sf"/>
</dbReference>
<dbReference type="NCBIfam" id="TIGR00045">
    <property type="entry name" value="glycerate kinase"/>
    <property type="match status" value="1"/>
</dbReference>
<evidence type="ECO:0000256" key="3">
    <source>
        <dbReference type="ARBA" id="ARBA00022777"/>
    </source>
</evidence>
<dbReference type="Proteomes" id="UP001239085">
    <property type="component" value="Unassembled WGS sequence"/>
</dbReference>
<dbReference type="PANTHER" id="PTHR21599">
    <property type="entry name" value="GLYCERATE KINASE"/>
    <property type="match status" value="1"/>
</dbReference>
<dbReference type="InterPro" id="IPR018193">
    <property type="entry name" value="Glyc_kinase_flavodox-like_fold"/>
</dbReference>
<dbReference type="Gene3D" id="3.90.1510.10">
    <property type="entry name" value="Glycerate kinase, domain 2"/>
    <property type="match status" value="1"/>
</dbReference>
<dbReference type="RefSeq" id="WP_307358310.1">
    <property type="nucleotide sequence ID" value="NZ_JAUSXK010000001.1"/>
</dbReference>
<evidence type="ECO:0000313" key="6">
    <source>
        <dbReference type="Proteomes" id="UP001239085"/>
    </source>
</evidence>
<sequence length="400" mass="40270">MSIHIPQRILVAPSGFKESLDAETVARAIAAGVRRIIPGVQVDEFPIPDGGEGTAAALAAATGGELVPVVVSGPVGDPVAAHYALLGGSSRGTAVVEMAAAGGLRLVPRDRRDPGATSTYGVGELIVAALDGGAERIIVGCGDSGTSDGGAGALEALGVRILDRDGTALPRGGRHLIDAASLDLGGLHPRAADVEIVLACNIHNVLCGPRGVARVFGPQKGASPEGVERLSTALDAWADVLERHSPHGGRMDVRTGPGSGASGGLGAGLAAVLGARLAPRFEVLLDGDLLPQSLDDLMSRADLVITAEGAIDFQTPRGKVPAEVAMRARIAGVPVLGIAGSLGEGAPAVHDIGIGAIASILTVPMRLEQAVEQGEQLLRDAAERSMRLVLLGSALAARAA</sequence>
<dbReference type="Gene3D" id="3.40.50.10350">
    <property type="entry name" value="Glycerate kinase, domain 1"/>
    <property type="match status" value="1"/>
</dbReference>
<evidence type="ECO:0000313" key="5">
    <source>
        <dbReference type="EMBL" id="MDQ0642502.1"/>
    </source>
</evidence>
<dbReference type="Pfam" id="PF02595">
    <property type="entry name" value="Gly_kinase"/>
    <property type="match status" value="1"/>
</dbReference>
<dbReference type="EMBL" id="JAUSXK010000001">
    <property type="protein sequence ID" value="MDQ0642502.1"/>
    <property type="molecule type" value="Genomic_DNA"/>
</dbReference>
<gene>
    <name evidence="5" type="ORF">QFZ46_000662</name>
</gene>
<accession>A0ABU0P6I3</accession>
<organism evidence="5 6">
    <name type="scientific">Microbacterium murale</name>
    <dbReference type="NCBI Taxonomy" id="1081040"/>
    <lineage>
        <taxon>Bacteria</taxon>
        <taxon>Bacillati</taxon>
        <taxon>Actinomycetota</taxon>
        <taxon>Actinomycetes</taxon>
        <taxon>Micrococcales</taxon>
        <taxon>Microbacteriaceae</taxon>
        <taxon>Microbacterium</taxon>
    </lineage>
</organism>
<comment type="caution">
    <text evidence="5">The sequence shown here is derived from an EMBL/GenBank/DDBJ whole genome shotgun (WGS) entry which is preliminary data.</text>
</comment>
<evidence type="ECO:0000256" key="1">
    <source>
        <dbReference type="ARBA" id="ARBA00006284"/>
    </source>
</evidence>
<name>A0ABU0P6I3_9MICO</name>
<evidence type="ECO:0000256" key="4">
    <source>
        <dbReference type="PIRNR" id="PIRNR006078"/>
    </source>
</evidence>
<dbReference type="InterPro" id="IPR018197">
    <property type="entry name" value="Glycerate_kinase_RE-like"/>
</dbReference>
<evidence type="ECO:0000256" key="2">
    <source>
        <dbReference type="ARBA" id="ARBA00022679"/>
    </source>
</evidence>
<comment type="similarity">
    <text evidence="1 4">Belongs to the glycerate kinase type-1 family.</text>
</comment>